<proteinExistence type="predicted"/>
<dbReference type="AlphaFoldDB" id="A0A0F8VM20"/>
<reference evidence="1" key="1">
    <citation type="journal article" date="2015" name="Nature">
        <title>Complex archaea that bridge the gap between prokaryotes and eukaryotes.</title>
        <authorList>
            <person name="Spang A."/>
            <person name="Saw J.H."/>
            <person name="Jorgensen S.L."/>
            <person name="Zaremba-Niedzwiedzka K."/>
            <person name="Martijn J."/>
            <person name="Lind A.E."/>
            <person name="van Eijk R."/>
            <person name="Schleper C."/>
            <person name="Guy L."/>
            <person name="Ettema T.J."/>
        </authorList>
    </citation>
    <scope>NUCLEOTIDE SEQUENCE</scope>
</reference>
<gene>
    <name evidence="1" type="ORF">LCGC14_3165500</name>
</gene>
<name>A0A0F8VM20_9ZZZZ</name>
<feature type="non-terminal residue" evidence="1">
    <location>
        <position position="1"/>
    </location>
</feature>
<sequence>IREISFFLIRNSNGEENVHEEIFNNPIINSHNFQWLKDSQLKARISRGLKNHDKRTLRSILDHLFFQLFDLNEIEINYLLKKYYSL</sequence>
<dbReference type="EMBL" id="LAZR01070089">
    <property type="protein sequence ID" value="KKK45423.1"/>
    <property type="molecule type" value="Genomic_DNA"/>
</dbReference>
<accession>A0A0F8VM20</accession>
<evidence type="ECO:0000313" key="1">
    <source>
        <dbReference type="EMBL" id="KKK45423.1"/>
    </source>
</evidence>
<protein>
    <submittedName>
        <fullName evidence="1">Uncharacterized protein</fullName>
    </submittedName>
</protein>
<comment type="caution">
    <text evidence="1">The sequence shown here is derived from an EMBL/GenBank/DDBJ whole genome shotgun (WGS) entry which is preliminary data.</text>
</comment>
<organism evidence="1">
    <name type="scientific">marine sediment metagenome</name>
    <dbReference type="NCBI Taxonomy" id="412755"/>
    <lineage>
        <taxon>unclassified sequences</taxon>
        <taxon>metagenomes</taxon>
        <taxon>ecological metagenomes</taxon>
    </lineage>
</organism>